<evidence type="ECO:0000256" key="9">
    <source>
        <dbReference type="ARBA" id="ARBA00039086"/>
    </source>
</evidence>
<evidence type="ECO:0000256" key="1">
    <source>
        <dbReference type="ARBA" id="ARBA00004613"/>
    </source>
</evidence>
<name>A0A8K0XPF8_9AGAR</name>
<dbReference type="GO" id="GO:0004167">
    <property type="term" value="F:dopachrome isomerase activity"/>
    <property type="evidence" value="ECO:0007669"/>
    <property type="project" value="UniProtKB-EC"/>
</dbReference>
<evidence type="ECO:0000313" key="14">
    <source>
        <dbReference type="Proteomes" id="UP000813824"/>
    </source>
</evidence>
<evidence type="ECO:0000256" key="5">
    <source>
        <dbReference type="ARBA" id="ARBA00023235"/>
    </source>
</evidence>
<keyword evidence="5" id="KW-0413">Isomerase</keyword>
<protein>
    <recommendedName>
        <fullName evidence="12">L-dopachrome isomerase</fullName>
        <ecNumber evidence="9">5.3.2.1</ecNumber>
        <ecNumber evidence="8">5.3.3.12</ecNumber>
    </recommendedName>
    <alternativeName>
        <fullName evidence="10">L-dopachrome tautomerase</fullName>
    </alternativeName>
    <alternativeName>
        <fullName evidence="11">Phenylpyruvate tautomerase</fullName>
    </alternativeName>
</protein>
<evidence type="ECO:0000256" key="7">
    <source>
        <dbReference type="ARBA" id="ARBA00036823"/>
    </source>
</evidence>
<evidence type="ECO:0000256" key="3">
    <source>
        <dbReference type="ARBA" id="ARBA00022514"/>
    </source>
</evidence>
<comment type="similarity">
    <text evidence="2">Belongs to the MIF family.</text>
</comment>
<dbReference type="EC" id="5.3.3.12" evidence="8"/>
<dbReference type="GO" id="GO:0050178">
    <property type="term" value="F:phenylpyruvate tautomerase activity"/>
    <property type="evidence" value="ECO:0007669"/>
    <property type="project" value="UniProtKB-EC"/>
</dbReference>
<evidence type="ECO:0000313" key="13">
    <source>
        <dbReference type="EMBL" id="KAH8100240.1"/>
    </source>
</evidence>
<dbReference type="Gene3D" id="3.30.429.10">
    <property type="entry name" value="Macrophage Migration Inhibitory Factor"/>
    <property type="match status" value="1"/>
</dbReference>
<dbReference type="PANTHER" id="PTHR11954:SF6">
    <property type="entry name" value="MACROPHAGE MIGRATION INHIBITORY FACTOR"/>
    <property type="match status" value="1"/>
</dbReference>
<dbReference type="EMBL" id="JAEVFJ010000016">
    <property type="protein sequence ID" value="KAH8100240.1"/>
    <property type="molecule type" value="Genomic_DNA"/>
</dbReference>
<keyword evidence="4" id="KW-0964">Secreted</keyword>
<reference evidence="13" key="1">
    <citation type="journal article" date="2021" name="New Phytol.">
        <title>Evolutionary innovations through gain and loss of genes in the ectomycorrhizal Boletales.</title>
        <authorList>
            <person name="Wu G."/>
            <person name="Miyauchi S."/>
            <person name="Morin E."/>
            <person name="Kuo A."/>
            <person name="Drula E."/>
            <person name="Varga T."/>
            <person name="Kohler A."/>
            <person name="Feng B."/>
            <person name="Cao Y."/>
            <person name="Lipzen A."/>
            <person name="Daum C."/>
            <person name="Hundley H."/>
            <person name="Pangilinan J."/>
            <person name="Johnson J."/>
            <person name="Barry K."/>
            <person name="LaButti K."/>
            <person name="Ng V."/>
            <person name="Ahrendt S."/>
            <person name="Min B."/>
            <person name="Choi I.G."/>
            <person name="Park H."/>
            <person name="Plett J.M."/>
            <person name="Magnuson J."/>
            <person name="Spatafora J.W."/>
            <person name="Nagy L.G."/>
            <person name="Henrissat B."/>
            <person name="Grigoriev I.V."/>
            <person name="Yang Z.L."/>
            <person name="Xu J."/>
            <person name="Martin F.M."/>
        </authorList>
    </citation>
    <scope>NUCLEOTIDE SEQUENCE</scope>
    <source>
        <strain evidence="13">KKN 215</strain>
    </source>
</reference>
<dbReference type="OrthoDB" id="255819at2759"/>
<dbReference type="InterPro" id="IPR014347">
    <property type="entry name" value="Tautomerase/MIF_sf"/>
</dbReference>
<gene>
    <name evidence="13" type="ORF">BXZ70DRAFT_178141</name>
</gene>
<evidence type="ECO:0000256" key="8">
    <source>
        <dbReference type="ARBA" id="ARBA00038932"/>
    </source>
</evidence>
<comment type="catalytic activity">
    <reaction evidence="7">
        <text>L-dopachrome = 5,6-dihydroxyindole-2-carboxylate</text>
        <dbReference type="Rhea" id="RHEA:13041"/>
        <dbReference type="ChEBI" id="CHEBI:16875"/>
        <dbReference type="ChEBI" id="CHEBI:57509"/>
        <dbReference type="EC" id="5.3.3.12"/>
    </reaction>
</comment>
<dbReference type="InterPro" id="IPR001398">
    <property type="entry name" value="Macrophage_inhib_fac"/>
</dbReference>
<dbReference type="SUPFAM" id="SSF55331">
    <property type="entry name" value="Tautomerase/MIF"/>
    <property type="match status" value="1"/>
</dbReference>
<evidence type="ECO:0000256" key="10">
    <source>
        <dbReference type="ARBA" id="ARBA00041631"/>
    </source>
</evidence>
<dbReference type="EC" id="5.3.2.1" evidence="9"/>
<dbReference type="AlphaFoldDB" id="A0A8K0XPF8"/>
<dbReference type="PANTHER" id="PTHR11954">
    <property type="entry name" value="D-DOPACHROME DECARBOXYLASE"/>
    <property type="match status" value="1"/>
</dbReference>
<dbReference type="Proteomes" id="UP000813824">
    <property type="component" value="Unassembled WGS sequence"/>
</dbReference>
<proteinExistence type="inferred from homology"/>
<dbReference type="GO" id="GO:0005615">
    <property type="term" value="C:extracellular space"/>
    <property type="evidence" value="ECO:0007669"/>
    <property type="project" value="UniProtKB-KW"/>
</dbReference>
<evidence type="ECO:0000256" key="4">
    <source>
        <dbReference type="ARBA" id="ARBA00022525"/>
    </source>
</evidence>
<comment type="subcellular location">
    <subcellularLocation>
        <location evidence="1">Secreted</location>
    </subcellularLocation>
</comment>
<comment type="caution">
    <text evidence="13">The sequence shown here is derived from an EMBL/GenBank/DDBJ whole genome shotgun (WGS) entry which is preliminary data.</text>
</comment>
<evidence type="ECO:0000256" key="12">
    <source>
        <dbReference type="ARBA" id="ARBA00042730"/>
    </source>
</evidence>
<keyword evidence="14" id="KW-1185">Reference proteome</keyword>
<evidence type="ECO:0000256" key="2">
    <source>
        <dbReference type="ARBA" id="ARBA00005851"/>
    </source>
</evidence>
<sequence>MPTLELKTNVPVADPKTLMKEFAPFAAQLLGKPLEYISTSYTYNETLTFAGTFDPAFVLNIVSLGNINPEANLVYSQKLFAFFGEKLGVPGDRAYITFVDPGNSNIGFKSTHFGVIFGNN</sequence>
<evidence type="ECO:0000256" key="6">
    <source>
        <dbReference type="ARBA" id="ARBA00036735"/>
    </source>
</evidence>
<evidence type="ECO:0000256" key="11">
    <source>
        <dbReference type="ARBA" id="ARBA00041912"/>
    </source>
</evidence>
<dbReference type="Pfam" id="PF01187">
    <property type="entry name" value="MIF"/>
    <property type="match status" value="1"/>
</dbReference>
<keyword evidence="3" id="KW-0202">Cytokine</keyword>
<organism evidence="13 14">
    <name type="scientific">Cristinia sonorae</name>
    <dbReference type="NCBI Taxonomy" id="1940300"/>
    <lineage>
        <taxon>Eukaryota</taxon>
        <taxon>Fungi</taxon>
        <taxon>Dikarya</taxon>
        <taxon>Basidiomycota</taxon>
        <taxon>Agaricomycotina</taxon>
        <taxon>Agaricomycetes</taxon>
        <taxon>Agaricomycetidae</taxon>
        <taxon>Agaricales</taxon>
        <taxon>Pleurotineae</taxon>
        <taxon>Stephanosporaceae</taxon>
        <taxon>Cristinia</taxon>
    </lineage>
</organism>
<comment type="catalytic activity">
    <reaction evidence="6">
        <text>3-phenylpyruvate = enol-phenylpyruvate</text>
        <dbReference type="Rhea" id="RHEA:17097"/>
        <dbReference type="ChEBI" id="CHEBI:16815"/>
        <dbReference type="ChEBI" id="CHEBI:18005"/>
        <dbReference type="EC" id="5.3.2.1"/>
    </reaction>
</comment>
<accession>A0A8K0XPF8</accession>